<dbReference type="Pfam" id="PF06725">
    <property type="entry name" value="3D"/>
    <property type="match status" value="1"/>
</dbReference>
<evidence type="ECO:0000313" key="4">
    <source>
        <dbReference type="Proteomes" id="UP000469734"/>
    </source>
</evidence>
<dbReference type="GO" id="GO:0019867">
    <property type="term" value="C:outer membrane"/>
    <property type="evidence" value="ECO:0007669"/>
    <property type="project" value="InterPro"/>
</dbReference>
<reference evidence="3 4" key="1">
    <citation type="submission" date="2019-12" db="EMBL/GenBank/DDBJ databases">
        <title>Novel species isolated from a subtropical stream in China.</title>
        <authorList>
            <person name="Lu H."/>
        </authorList>
    </citation>
    <scope>NUCLEOTIDE SEQUENCE [LARGE SCALE GENOMIC DNA]</scope>
    <source>
        <strain evidence="3 4">FT134W</strain>
    </source>
</reference>
<dbReference type="Gene3D" id="2.40.40.10">
    <property type="entry name" value="RlpA-like domain"/>
    <property type="match status" value="1"/>
</dbReference>
<comment type="caution">
    <text evidence="3">The sequence shown here is derived from an EMBL/GenBank/DDBJ whole genome shotgun (WGS) entry which is preliminary data.</text>
</comment>
<dbReference type="RefSeq" id="WP_161049112.1">
    <property type="nucleotide sequence ID" value="NZ_WWCR01000002.1"/>
</dbReference>
<sequence length="307" mass="33381">MAEFLLVGTAVTNSVTSSLVQVQVDDLLCTITIVPNELGDSLPTIQKASRTLNNKVLYHLKLKARLVQRAGGKPAPGHVLALKSSRPGDKLTVPPKTDDNGELVFTIETREKGEAVITTTTQGVTLAEFKVTFKEAWYEEKFKITGYNVCDEADFTGTLVDGTGLDEKHKEDFLFGAAGVPLQGTGKGTDGRYIRLQSFEGGWHRNARGNRDHVNMQSSVTFAYADGVIGSFNPVSANHSIAVDPHVIPKKGKVHIESVGERWADDRGSAIQNYHIDNFLGAGKAVVTAWTKGEVNGTQRRVKYLGE</sequence>
<dbReference type="GO" id="GO:0009254">
    <property type="term" value="P:peptidoglycan turnover"/>
    <property type="evidence" value="ECO:0007669"/>
    <property type="project" value="InterPro"/>
</dbReference>
<gene>
    <name evidence="3" type="ORF">GTP56_04210</name>
</gene>
<feature type="region of interest" description="Disordered" evidence="1">
    <location>
        <begin position="77"/>
        <end position="97"/>
    </location>
</feature>
<name>A0A7X4GXD0_9BURK</name>
<dbReference type="AlphaFoldDB" id="A0A7X4GXD0"/>
<proteinExistence type="predicted"/>
<evidence type="ECO:0000259" key="2">
    <source>
        <dbReference type="Pfam" id="PF06725"/>
    </source>
</evidence>
<evidence type="ECO:0000256" key="1">
    <source>
        <dbReference type="SAM" id="MobiDB-lite"/>
    </source>
</evidence>
<dbReference type="InterPro" id="IPR036908">
    <property type="entry name" value="RlpA-like_sf"/>
</dbReference>
<dbReference type="EMBL" id="WWCR01000002">
    <property type="protein sequence ID" value="MYM71396.1"/>
    <property type="molecule type" value="Genomic_DNA"/>
</dbReference>
<dbReference type="InterPro" id="IPR010611">
    <property type="entry name" value="3D_dom"/>
</dbReference>
<protein>
    <recommendedName>
        <fullName evidence="2">3D domain-containing protein</fullName>
    </recommendedName>
</protein>
<dbReference type="Proteomes" id="UP000469734">
    <property type="component" value="Unassembled WGS sequence"/>
</dbReference>
<evidence type="ECO:0000313" key="3">
    <source>
        <dbReference type="EMBL" id="MYM71396.1"/>
    </source>
</evidence>
<organism evidence="3 4">
    <name type="scientific">Duganella margarita</name>
    <dbReference type="NCBI Taxonomy" id="2692170"/>
    <lineage>
        <taxon>Bacteria</taxon>
        <taxon>Pseudomonadati</taxon>
        <taxon>Pseudomonadota</taxon>
        <taxon>Betaproteobacteria</taxon>
        <taxon>Burkholderiales</taxon>
        <taxon>Oxalobacteraceae</taxon>
        <taxon>Telluria group</taxon>
        <taxon>Duganella</taxon>
    </lineage>
</organism>
<dbReference type="SUPFAM" id="SSF50685">
    <property type="entry name" value="Barwin-like endoglucanases"/>
    <property type="match status" value="1"/>
</dbReference>
<dbReference type="GO" id="GO:0004553">
    <property type="term" value="F:hydrolase activity, hydrolyzing O-glycosyl compounds"/>
    <property type="evidence" value="ECO:0007669"/>
    <property type="project" value="InterPro"/>
</dbReference>
<feature type="domain" description="3D" evidence="2">
    <location>
        <begin position="240"/>
        <end position="290"/>
    </location>
</feature>
<accession>A0A7X4GXD0</accession>